<organism evidence="1 2">
    <name type="scientific">Paenibacillus sambharensis</name>
    <dbReference type="NCBI Taxonomy" id="1803190"/>
    <lineage>
        <taxon>Bacteria</taxon>
        <taxon>Bacillati</taxon>
        <taxon>Bacillota</taxon>
        <taxon>Bacilli</taxon>
        <taxon>Bacillales</taxon>
        <taxon>Paenibacillaceae</taxon>
        <taxon>Paenibacillus</taxon>
    </lineage>
</organism>
<evidence type="ECO:0000313" key="1">
    <source>
        <dbReference type="EMBL" id="PZD94728.1"/>
    </source>
</evidence>
<evidence type="ECO:0000313" key="2">
    <source>
        <dbReference type="Proteomes" id="UP000249522"/>
    </source>
</evidence>
<dbReference type="Proteomes" id="UP000249522">
    <property type="component" value="Unassembled WGS sequence"/>
</dbReference>
<dbReference type="AlphaFoldDB" id="A0A2W1L3Y6"/>
<reference evidence="1 2" key="1">
    <citation type="submission" date="2018-06" db="EMBL/GenBank/DDBJ databases">
        <title>Paenibacillus imtechensis sp. nov.</title>
        <authorList>
            <person name="Pinnaka A.K."/>
            <person name="Singh H."/>
            <person name="Kaur M."/>
        </authorList>
    </citation>
    <scope>NUCLEOTIDE SEQUENCE [LARGE SCALE GENOMIC DNA]</scope>
    <source>
        <strain evidence="1 2">SMB1</strain>
    </source>
</reference>
<gene>
    <name evidence="1" type="ORF">DNH61_17420</name>
</gene>
<comment type="caution">
    <text evidence="1">The sequence shown here is derived from an EMBL/GenBank/DDBJ whole genome shotgun (WGS) entry which is preliminary data.</text>
</comment>
<dbReference type="RefSeq" id="WP_111147949.1">
    <property type="nucleotide sequence ID" value="NZ_QKRB01000051.1"/>
</dbReference>
<accession>A0A2W1L3Y6</accession>
<protein>
    <submittedName>
        <fullName evidence="1">Uncharacterized protein</fullName>
    </submittedName>
</protein>
<dbReference type="EMBL" id="QKRB01000051">
    <property type="protein sequence ID" value="PZD94728.1"/>
    <property type="molecule type" value="Genomic_DNA"/>
</dbReference>
<sequence length="153" mass="17744">MDELRVVVITPNQQLLEELELYCSFLASPVMKLWQKGKELFRREGTLHYPASLSLETMLELQVADDPQQVYILDIDAYSLDDLNRVFIQLDSELVILYEANGHLQLMELDAKLDVVINRTTNLTLLRKPLVRLELEIAISSIMKKRTKVSRTR</sequence>
<proteinExistence type="predicted"/>
<keyword evidence="2" id="KW-1185">Reference proteome</keyword>
<name>A0A2W1L3Y6_9BACL</name>